<gene>
    <name evidence="3" type="primary">20347348</name>
    <name evidence="2" type="ORF">GGTG_06890</name>
</gene>
<proteinExistence type="predicted"/>
<evidence type="ECO:0000313" key="3">
    <source>
        <dbReference type="EnsemblFungi" id="EJT76976"/>
    </source>
</evidence>
<dbReference type="Proteomes" id="UP000006039">
    <property type="component" value="Unassembled WGS sequence"/>
</dbReference>
<dbReference type="OrthoDB" id="206201at2759"/>
<organism evidence="2">
    <name type="scientific">Gaeumannomyces tritici (strain R3-111a-1)</name>
    <name type="common">Wheat and barley take-all root rot fungus</name>
    <name type="synonym">Gaeumannomyces graminis var. tritici</name>
    <dbReference type="NCBI Taxonomy" id="644352"/>
    <lineage>
        <taxon>Eukaryota</taxon>
        <taxon>Fungi</taxon>
        <taxon>Dikarya</taxon>
        <taxon>Ascomycota</taxon>
        <taxon>Pezizomycotina</taxon>
        <taxon>Sordariomycetes</taxon>
        <taxon>Sordariomycetidae</taxon>
        <taxon>Magnaporthales</taxon>
        <taxon>Magnaporthaceae</taxon>
        <taxon>Gaeumannomyces</taxon>
    </lineage>
</organism>
<dbReference type="Gene3D" id="3.40.50.200">
    <property type="entry name" value="Peptidase S8/S53 domain"/>
    <property type="match status" value="1"/>
</dbReference>
<protein>
    <recommendedName>
        <fullName evidence="5">Peptidase S8/S53 domain-containing protein</fullName>
    </recommendedName>
</protein>
<evidence type="ECO:0008006" key="5">
    <source>
        <dbReference type="Google" id="ProtNLM"/>
    </source>
</evidence>
<dbReference type="RefSeq" id="XP_009222976.1">
    <property type="nucleotide sequence ID" value="XM_009224712.1"/>
</dbReference>
<dbReference type="InterPro" id="IPR036852">
    <property type="entry name" value="Peptidase_S8/S53_dom_sf"/>
</dbReference>
<dbReference type="VEuPathDB" id="FungiDB:GGTG_06890"/>
<evidence type="ECO:0000256" key="1">
    <source>
        <dbReference type="SAM" id="MobiDB-lite"/>
    </source>
</evidence>
<evidence type="ECO:0000313" key="2">
    <source>
        <dbReference type="EMBL" id="EJT76976.1"/>
    </source>
</evidence>
<accession>J3P043</accession>
<reference evidence="2" key="2">
    <citation type="submission" date="2010-07" db="EMBL/GenBank/DDBJ databases">
        <authorList>
            <consortium name="The Broad Institute Genome Sequencing Platform"/>
            <consortium name="Broad Institute Genome Sequencing Center for Infectious Disease"/>
            <person name="Ma L.-J."/>
            <person name="Dead R."/>
            <person name="Young S."/>
            <person name="Zeng Q."/>
            <person name="Koehrsen M."/>
            <person name="Alvarado L."/>
            <person name="Berlin A."/>
            <person name="Chapman S.B."/>
            <person name="Chen Z."/>
            <person name="Freedman E."/>
            <person name="Gellesch M."/>
            <person name="Goldberg J."/>
            <person name="Griggs A."/>
            <person name="Gujja S."/>
            <person name="Heilman E.R."/>
            <person name="Heiman D."/>
            <person name="Hepburn T."/>
            <person name="Howarth C."/>
            <person name="Jen D."/>
            <person name="Larson L."/>
            <person name="Mehta T."/>
            <person name="Neiman D."/>
            <person name="Pearson M."/>
            <person name="Roberts A."/>
            <person name="Saif S."/>
            <person name="Shea T."/>
            <person name="Shenoy N."/>
            <person name="Sisk P."/>
            <person name="Stolte C."/>
            <person name="Sykes S."/>
            <person name="Walk T."/>
            <person name="White J."/>
            <person name="Yandava C."/>
            <person name="Haas B."/>
            <person name="Nusbaum C."/>
            <person name="Birren B."/>
        </authorList>
    </citation>
    <scope>NUCLEOTIDE SEQUENCE</scope>
    <source>
        <strain evidence="2">R3-111a-1</strain>
    </source>
</reference>
<reference evidence="3" key="4">
    <citation type="journal article" date="2015" name="G3 (Bethesda)">
        <title>Genome sequences of three phytopathogenic species of the Magnaporthaceae family of fungi.</title>
        <authorList>
            <person name="Okagaki L.H."/>
            <person name="Nunes C.C."/>
            <person name="Sailsbery J."/>
            <person name="Clay B."/>
            <person name="Brown D."/>
            <person name="John T."/>
            <person name="Oh Y."/>
            <person name="Young N."/>
            <person name="Fitzgerald M."/>
            <person name="Haas B.J."/>
            <person name="Zeng Q."/>
            <person name="Young S."/>
            <person name="Adiconis X."/>
            <person name="Fan L."/>
            <person name="Levin J.Z."/>
            <person name="Mitchell T.K."/>
            <person name="Okubara P.A."/>
            <person name="Farman M.L."/>
            <person name="Kohn L.M."/>
            <person name="Birren B."/>
            <person name="Ma L.-J."/>
            <person name="Dean R.A."/>
        </authorList>
    </citation>
    <scope>NUCLEOTIDE SEQUENCE</scope>
    <source>
        <strain evidence="3">R3-111a-1</strain>
    </source>
</reference>
<dbReference type="PANTHER" id="PTHR35391:SF5">
    <property type="entry name" value="DUF6590 DOMAIN-CONTAINING PROTEIN"/>
    <property type="match status" value="1"/>
</dbReference>
<feature type="compositionally biased region" description="Basic and acidic residues" evidence="1">
    <location>
        <begin position="242"/>
        <end position="251"/>
    </location>
</feature>
<name>J3P043_GAET3</name>
<dbReference type="HOGENOM" id="CLU_309947_0_0_1"/>
<reference evidence="3" key="5">
    <citation type="submission" date="2018-04" db="UniProtKB">
        <authorList>
            <consortium name="EnsemblFungi"/>
        </authorList>
    </citation>
    <scope>IDENTIFICATION</scope>
    <source>
        <strain evidence="3">R3-111a-1</strain>
    </source>
</reference>
<reference evidence="4" key="1">
    <citation type="submission" date="2010-07" db="EMBL/GenBank/DDBJ databases">
        <title>The genome sequence of Gaeumannomyces graminis var. tritici strain R3-111a-1.</title>
        <authorList>
            <consortium name="The Broad Institute Genome Sequencing Platform"/>
            <person name="Ma L.-J."/>
            <person name="Dead R."/>
            <person name="Young S."/>
            <person name="Zeng Q."/>
            <person name="Koehrsen M."/>
            <person name="Alvarado L."/>
            <person name="Berlin A."/>
            <person name="Chapman S.B."/>
            <person name="Chen Z."/>
            <person name="Freedman E."/>
            <person name="Gellesch M."/>
            <person name="Goldberg J."/>
            <person name="Griggs A."/>
            <person name="Gujja S."/>
            <person name="Heilman E.R."/>
            <person name="Heiman D."/>
            <person name="Hepburn T."/>
            <person name="Howarth C."/>
            <person name="Jen D."/>
            <person name="Larson L."/>
            <person name="Mehta T."/>
            <person name="Neiman D."/>
            <person name="Pearson M."/>
            <person name="Roberts A."/>
            <person name="Saif S."/>
            <person name="Shea T."/>
            <person name="Shenoy N."/>
            <person name="Sisk P."/>
            <person name="Stolte C."/>
            <person name="Sykes S."/>
            <person name="Walk T."/>
            <person name="White J."/>
            <person name="Yandava C."/>
            <person name="Haas B."/>
            <person name="Nusbaum C."/>
            <person name="Birren B."/>
        </authorList>
    </citation>
    <scope>NUCLEOTIDE SEQUENCE [LARGE SCALE GENOMIC DNA]</scope>
    <source>
        <strain evidence="4">R3-111a-1</strain>
    </source>
</reference>
<dbReference type="PANTHER" id="PTHR35391">
    <property type="entry name" value="C2H2-TYPE DOMAIN-CONTAINING PROTEIN-RELATED"/>
    <property type="match status" value="1"/>
</dbReference>
<reference evidence="2" key="3">
    <citation type="submission" date="2010-09" db="EMBL/GenBank/DDBJ databases">
        <title>Annotation of Gaeumannomyces graminis var. tritici R3-111a-1.</title>
        <authorList>
            <consortium name="The Broad Institute Genome Sequencing Platform"/>
            <person name="Ma L.-J."/>
            <person name="Dead R."/>
            <person name="Young S.K."/>
            <person name="Zeng Q."/>
            <person name="Gargeya S."/>
            <person name="Fitzgerald M."/>
            <person name="Haas B."/>
            <person name="Abouelleil A."/>
            <person name="Alvarado L."/>
            <person name="Arachchi H.M."/>
            <person name="Berlin A."/>
            <person name="Brown A."/>
            <person name="Chapman S.B."/>
            <person name="Chen Z."/>
            <person name="Dunbar C."/>
            <person name="Freedman E."/>
            <person name="Gearin G."/>
            <person name="Gellesch M."/>
            <person name="Goldberg J."/>
            <person name="Griggs A."/>
            <person name="Gujja S."/>
            <person name="Heiman D."/>
            <person name="Howarth C."/>
            <person name="Larson L."/>
            <person name="Lui A."/>
            <person name="MacDonald P.J.P."/>
            <person name="Mehta T."/>
            <person name="Montmayeur A."/>
            <person name="Murphy C."/>
            <person name="Neiman D."/>
            <person name="Pearson M."/>
            <person name="Priest M."/>
            <person name="Roberts A."/>
            <person name="Saif S."/>
            <person name="Shea T."/>
            <person name="Shenoy N."/>
            <person name="Sisk P."/>
            <person name="Stolte C."/>
            <person name="Sykes S."/>
            <person name="Yandava C."/>
            <person name="Wortman J."/>
            <person name="Nusbaum C."/>
            <person name="Birren B."/>
        </authorList>
    </citation>
    <scope>NUCLEOTIDE SEQUENCE</scope>
    <source>
        <strain evidence="2">R3-111a-1</strain>
    </source>
</reference>
<dbReference type="CDD" id="cd00306">
    <property type="entry name" value="Peptidases_S8_S53"/>
    <property type="match status" value="1"/>
</dbReference>
<keyword evidence="4" id="KW-1185">Reference proteome</keyword>
<dbReference type="EnsemblFungi" id="EJT76976">
    <property type="protein sequence ID" value="EJT76976"/>
    <property type="gene ID" value="GGTG_06890"/>
</dbReference>
<dbReference type="AlphaFoldDB" id="J3P043"/>
<sequence length="950" mass="105529">MAEFNIWCTKLGVNEPGYRAIDFRLKGVPQICDAINLMLQSLRLDLGRLLAVPATAATPTVMPEKSPNEDPLAVVERTSKGSGDSEGEDGDGKGSDISSLSFPSLSSFESSADEEEAFAGSNSGASALWTHIEDTIDRLHGLARRIQDAGAKDRQDRIARYSMKPGPSQVSKLIFDIATEMLQRGDLLGRATEVIKERVAESFARRRTKFAYLKSHETKRFIDPPADPSARPAANTQLQETPEMRQPERPESVASTIIRRQDFPKAPDVTGKDGFMCPYCRLYFPAREARMDRWRHHVFKDFEPYFCIFEKCDAPFDVPNTFEGLLSHMQTAHLPEQWHIDTAEGYRIFDDKAEFECYVRNQGDVPDPLLPTMMEFARRRKALVLDRCDFCGGYPDVIEKDFPKPSMPGAQEALRKHIKNHMHDIALILPPDRDDLVGEENGETDNSSAFSGARTQAGRNEGLGGSDPMVPSVCGRQSCDCRPRDISKQDCDLPAAALDDTTFPPESEVDELSLYQYPDWDEIWREGKRWDNLRIEEERFRSAWKAREAALERWLQDTNEISRKVEQMRRDKNINTPIKIAILDTGLNRGLAAFEKNPLLLNCVKGWKDFLPLRDCGFTDTHGHGTLMARLVMECAPGADIFVARVITSPRDLGMEYHYGLETFLGSTREAILWAAGTVQANVIVMPFPILHEFSAAIAGAIWDAEHKRDGQVVFLASAEKSSTEGESFPACHRSVIAIYATDNHGKGLPTNPRISSEQNWVLGTCGQPPGSLRAEFEDGPHPGVCEAGSSIATAVMASISATMLGYMAMLPLLGDGSERRLRRLKTTRGMKFLLNKMAADDKELVDEKVHVVRPSVLRSYGNNFEQVAVLHDPPAHSFDVVHVAVVLGHPADAQQLADINGRGGLPARPAVRRHAILEDVAAAVVALAAVAHNSGKRAEYDKEVEVLRQ</sequence>
<feature type="region of interest" description="Disordered" evidence="1">
    <location>
        <begin position="436"/>
        <end position="469"/>
    </location>
</feature>
<dbReference type="STRING" id="644352.J3P043"/>
<dbReference type="SUPFAM" id="SSF52743">
    <property type="entry name" value="Subtilisin-like"/>
    <property type="match status" value="1"/>
</dbReference>
<dbReference type="EMBL" id="GL385397">
    <property type="protein sequence ID" value="EJT76976.1"/>
    <property type="molecule type" value="Genomic_DNA"/>
</dbReference>
<feature type="region of interest" description="Disordered" evidence="1">
    <location>
        <begin position="220"/>
        <end position="254"/>
    </location>
</feature>
<evidence type="ECO:0000313" key="4">
    <source>
        <dbReference type="Proteomes" id="UP000006039"/>
    </source>
</evidence>
<dbReference type="GeneID" id="20347348"/>
<feature type="region of interest" description="Disordered" evidence="1">
    <location>
        <begin position="60"/>
        <end position="96"/>
    </location>
</feature>
<dbReference type="GO" id="GO:0004252">
    <property type="term" value="F:serine-type endopeptidase activity"/>
    <property type="evidence" value="ECO:0007669"/>
    <property type="project" value="InterPro"/>
</dbReference>
<dbReference type="GO" id="GO:0006508">
    <property type="term" value="P:proteolysis"/>
    <property type="evidence" value="ECO:0007669"/>
    <property type="project" value="InterPro"/>
</dbReference>
<feature type="compositionally biased region" description="Polar residues" evidence="1">
    <location>
        <begin position="444"/>
        <end position="458"/>
    </location>
</feature>